<gene>
    <name evidence="1" type="ORF">Pka01_08600</name>
</gene>
<organism evidence="1 2">
    <name type="scientific">Planotetraspora kaengkrachanensis</name>
    <dbReference type="NCBI Taxonomy" id="575193"/>
    <lineage>
        <taxon>Bacteria</taxon>
        <taxon>Bacillati</taxon>
        <taxon>Actinomycetota</taxon>
        <taxon>Actinomycetes</taxon>
        <taxon>Streptosporangiales</taxon>
        <taxon>Streptosporangiaceae</taxon>
        <taxon>Planotetraspora</taxon>
    </lineage>
</organism>
<dbReference type="EMBL" id="BONV01000002">
    <property type="protein sequence ID" value="GIG77733.1"/>
    <property type="molecule type" value="Genomic_DNA"/>
</dbReference>
<dbReference type="AlphaFoldDB" id="A0A8J3PR93"/>
<name>A0A8J3PR93_9ACTN</name>
<protein>
    <submittedName>
        <fullName evidence="1">Uncharacterized protein</fullName>
    </submittedName>
</protein>
<evidence type="ECO:0000313" key="1">
    <source>
        <dbReference type="EMBL" id="GIG77733.1"/>
    </source>
</evidence>
<reference evidence="1 2" key="1">
    <citation type="submission" date="2021-01" db="EMBL/GenBank/DDBJ databases">
        <title>Whole genome shotgun sequence of Planotetraspora kaengkrachanensis NBRC 104272.</title>
        <authorList>
            <person name="Komaki H."/>
            <person name="Tamura T."/>
        </authorList>
    </citation>
    <scope>NUCLEOTIDE SEQUENCE [LARGE SCALE GENOMIC DNA]</scope>
    <source>
        <strain evidence="1 2">NBRC 104272</strain>
    </source>
</reference>
<sequence length="72" mass="7932">MRSEVWIAASAPRPRAIRRPGHTVATRAFPAYPHSLGMDFVVFPVLGEAAGSHAGGGVFDRTFQPWIEEIRE</sequence>
<evidence type="ECO:0000313" key="2">
    <source>
        <dbReference type="Proteomes" id="UP000630097"/>
    </source>
</evidence>
<keyword evidence="2" id="KW-1185">Reference proteome</keyword>
<comment type="caution">
    <text evidence="1">The sequence shown here is derived from an EMBL/GenBank/DDBJ whole genome shotgun (WGS) entry which is preliminary data.</text>
</comment>
<proteinExistence type="predicted"/>
<dbReference type="Proteomes" id="UP000630097">
    <property type="component" value="Unassembled WGS sequence"/>
</dbReference>
<accession>A0A8J3PR93</accession>